<proteinExistence type="predicted"/>
<accession>A0ABV8L2R6</accession>
<evidence type="ECO:0000313" key="2">
    <source>
        <dbReference type="Proteomes" id="UP001595767"/>
    </source>
</evidence>
<organism evidence="1 2">
    <name type="scientific">Nocardia rhizosphaerae</name>
    <dbReference type="NCBI Taxonomy" id="1691571"/>
    <lineage>
        <taxon>Bacteria</taxon>
        <taxon>Bacillati</taxon>
        <taxon>Actinomycetota</taxon>
        <taxon>Actinomycetes</taxon>
        <taxon>Mycobacteriales</taxon>
        <taxon>Nocardiaceae</taxon>
        <taxon>Nocardia</taxon>
    </lineage>
</organism>
<protein>
    <submittedName>
        <fullName evidence="1">Uncharacterized protein</fullName>
    </submittedName>
</protein>
<sequence>MCSIVWHLGDGKPVEPGRLYQVRGGSWAEPVPIRCPNGHRLGPHQVLVGSLACPAIARHHRTHACLQCDAVIYWPPVTEACDHTRGNWIMR</sequence>
<comment type="caution">
    <text evidence="1">The sequence shown here is derived from an EMBL/GenBank/DDBJ whole genome shotgun (WGS) entry which is preliminary data.</text>
</comment>
<keyword evidence="2" id="KW-1185">Reference proteome</keyword>
<evidence type="ECO:0000313" key="1">
    <source>
        <dbReference type="EMBL" id="MFC4124960.1"/>
    </source>
</evidence>
<dbReference type="RefSeq" id="WP_378547912.1">
    <property type="nucleotide sequence ID" value="NZ_JBHSBA010000003.1"/>
</dbReference>
<gene>
    <name evidence="1" type="ORF">ACFOW8_08480</name>
</gene>
<dbReference type="Proteomes" id="UP001595767">
    <property type="component" value="Unassembled WGS sequence"/>
</dbReference>
<name>A0ABV8L2R6_9NOCA</name>
<dbReference type="EMBL" id="JBHSBA010000003">
    <property type="protein sequence ID" value="MFC4124960.1"/>
    <property type="molecule type" value="Genomic_DNA"/>
</dbReference>
<reference evidence="2" key="1">
    <citation type="journal article" date="2019" name="Int. J. Syst. Evol. Microbiol.">
        <title>The Global Catalogue of Microorganisms (GCM) 10K type strain sequencing project: providing services to taxonomists for standard genome sequencing and annotation.</title>
        <authorList>
            <consortium name="The Broad Institute Genomics Platform"/>
            <consortium name="The Broad Institute Genome Sequencing Center for Infectious Disease"/>
            <person name="Wu L."/>
            <person name="Ma J."/>
        </authorList>
    </citation>
    <scope>NUCLEOTIDE SEQUENCE [LARGE SCALE GENOMIC DNA]</scope>
    <source>
        <strain evidence="2">CGMCC 4.7204</strain>
    </source>
</reference>